<name>A0A0E9SYB3_ANGAN</name>
<dbReference type="EMBL" id="GBXM01062248">
    <property type="protein sequence ID" value="JAH46329.1"/>
    <property type="molecule type" value="Transcribed_RNA"/>
</dbReference>
<protein>
    <submittedName>
        <fullName evidence="1">Uncharacterized protein</fullName>
    </submittedName>
</protein>
<accession>A0A0E9SYB3</accession>
<reference evidence="1" key="2">
    <citation type="journal article" date="2015" name="Fish Shellfish Immunol.">
        <title>Early steps in the European eel (Anguilla anguilla)-Vibrio vulnificus interaction in the gills: Role of the RtxA13 toxin.</title>
        <authorList>
            <person name="Callol A."/>
            <person name="Pajuelo D."/>
            <person name="Ebbesson L."/>
            <person name="Teles M."/>
            <person name="MacKenzie S."/>
            <person name="Amaro C."/>
        </authorList>
    </citation>
    <scope>NUCLEOTIDE SEQUENCE</scope>
</reference>
<evidence type="ECO:0000313" key="1">
    <source>
        <dbReference type="EMBL" id="JAH46329.1"/>
    </source>
</evidence>
<sequence length="46" mass="5368">MHYGFWKLLPQFVPNGQHTFWSFDIISVSFHVSGNEEGNKERSKGK</sequence>
<dbReference type="AlphaFoldDB" id="A0A0E9SYB3"/>
<reference evidence="1" key="1">
    <citation type="submission" date="2014-11" db="EMBL/GenBank/DDBJ databases">
        <authorList>
            <person name="Amaro Gonzalez C."/>
        </authorList>
    </citation>
    <scope>NUCLEOTIDE SEQUENCE</scope>
</reference>
<organism evidence="1">
    <name type="scientific">Anguilla anguilla</name>
    <name type="common">European freshwater eel</name>
    <name type="synonym">Muraena anguilla</name>
    <dbReference type="NCBI Taxonomy" id="7936"/>
    <lineage>
        <taxon>Eukaryota</taxon>
        <taxon>Metazoa</taxon>
        <taxon>Chordata</taxon>
        <taxon>Craniata</taxon>
        <taxon>Vertebrata</taxon>
        <taxon>Euteleostomi</taxon>
        <taxon>Actinopterygii</taxon>
        <taxon>Neopterygii</taxon>
        <taxon>Teleostei</taxon>
        <taxon>Anguilliformes</taxon>
        <taxon>Anguillidae</taxon>
        <taxon>Anguilla</taxon>
    </lineage>
</organism>
<proteinExistence type="predicted"/>